<dbReference type="GeneTree" id="ENSGT00940000159671"/>
<dbReference type="Ensembl" id="ENSCINT00000031336.1">
    <property type="protein sequence ID" value="ENSCINP00000034980.1"/>
    <property type="gene ID" value="ENSCING00000022284.1"/>
</dbReference>
<reference evidence="7" key="1">
    <citation type="journal article" date="2002" name="Science">
        <title>The draft genome of Ciona intestinalis: insights into chordate and vertebrate origins.</title>
        <authorList>
            <person name="Dehal P."/>
            <person name="Satou Y."/>
            <person name="Campbell R.K."/>
            <person name="Chapman J."/>
            <person name="Degnan B."/>
            <person name="De Tomaso A."/>
            <person name="Davidson B."/>
            <person name="Di Gregorio A."/>
            <person name="Gelpke M."/>
            <person name="Goodstein D.M."/>
            <person name="Harafuji N."/>
            <person name="Hastings K.E."/>
            <person name="Ho I."/>
            <person name="Hotta K."/>
            <person name="Huang W."/>
            <person name="Kawashima T."/>
            <person name="Lemaire P."/>
            <person name="Martinez D."/>
            <person name="Meinertzhagen I.A."/>
            <person name="Necula S."/>
            <person name="Nonaka M."/>
            <person name="Putnam N."/>
            <person name="Rash S."/>
            <person name="Saiga H."/>
            <person name="Satake M."/>
            <person name="Terry A."/>
            <person name="Yamada L."/>
            <person name="Wang H.G."/>
            <person name="Awazu S."/>
            <person name="Azumi K."/>
            <person name="Boore J."/>
            <person name="Branno M."/>
            <person name="Chin-Bow S."/>
            <person name="DeSantis R."/>
            <person name="Doyle S."/>
            <person name="Francino P."/>
            <person name="Keys D.N."/>
            <person name="Haga S."/>
            <person name="Hayashi H."/>
            <person name="Hino K."/>
            <person name="Imai K.S."/>
            <person name="Inaba K."/>
            <person name="Kano S."/>
            <person name="Kobayashi K."/>
            <person name="Kobayashi M."/>
            <person name="Lee B.I."/>
            <person name="Makabe K.W."/>
            <person name="Manohar C."/>
            <person name="Matassi G."/>
            <person name="Medina M."/>
            <person name="Mochizuki Y."/>
            <person name="Mount S."/>
            <person name="Morishita T."/>
            <person name="Miura S."/>
            <person name="Nakayama A."/>
            <person name="Nishizaka S."/>
            <person name="Nomoto H."/>
            <person name="Ohta F."/>
            <person name="Oishi K."/>
            <person name="Rigoutsos I."/>
            <person name="Sano M."/>
            <person name="Sasaki A."/>
            <person name="Sasakura Y."/>
            <person name="Shoguchi E."/>
            <person name="Shin-i T."/>
            <person name="Spagnuolo A."/>
            <person name="Stainier D."/>
            <person name="Suzuki M.M."/>
            <person name="Tassy O."/>
            <person name="Takatori N."/>
            <person name="Tokuoka M."/>
            <person name="Yagi K."/>
            <person name="Yoshizaki F."/>
            <person name="Wada S."/>
            <person name="Zhang C."/>
            <person name="Hyatt P.D."/>
            <person name="Larimer F."/>
            <person name="Detter C."/>
            <person name="Doggett N."/>
            <person name="Glavina T."/>
            <person name="Hawkins T."/>
            <person name="Richardson P."/>
            <person name="Lucas S."/>
            <person name="Kohara Y."/>
            <person name="Levine M."/>
            <person name="Satoh N."/>
            <person name="Rokhsar D.S."/>
        </authorList>
    </citation>
    <scope>NUCLEOTIDE SEQUENCE [LARGE SCALE GENOMIC DNA]</scope>
</reference>
<organism evidence="6 7">
    <name type="scientific">Ciona intestinalis</name>
    <name type="common">Transparent sea squirt</name>
    <name type="synonym">Ascidia intestinalis</name>
    <dbReference type="NCBI Taxonomy" id="7719"/>
    <lineage>
        <taxon>Eukaryota</taxon>
        <taxon>Metazoa</taxon>
        <taxon>Chordata</taxon>
        <taxon>Tunicata</taxon>
        <taxon>Ascidiacea</taxon>
        <taxon>Phlebobranchia</taxon>
        <taxon>Cionidae</taxon>
        <taxon>Ciona</taxon>
    </lineage>
</organism>
<keyword evidence="7" id="KW-1185">Reference proteome</keyword>
<dbReference type="AlphaFoldDB" id="H2XZ96"/>
<accession>H2XZ96</accession>
<dbReference type="CDD" id="cd16670">
    <property type="entry name" value="RING-H2_RNF215"/>
    <property type="match status" value="1"/>
</dbReference>
<dbReference type="InterPro" id="IPR013083">
    <property type="entry name" value="Znf_RING/FYVE/PHD"/>
</dbReference>
<dbReference type="Pfam" id="PF13639">
    <property type="entry name" value="zf-RING_2"/>
    <property type="match status" value="1"/>
</dbReference>
<dbReference type="Proteomes" id="UP000008144">
    <property type="component" value="Chromosome 11"/>
</dbReference>
<protein>
    <recommendedName>
        <fullName evidence="5">RING-type domain-containing protein</fullName>
    </recommendedName>
</protein>
<evidence type="ECO:0000256" key="2">
    <source>
        <dbReference type="ARBA" id="ARBA00022771"/>
    </source>
</evidence>
<dbReference type="PROSITE" id="PS50089">
    <property type="entry name" value="ZF_RING_2"/>
    <property type="match status" value="1"/>
</dbReference>
<dbReference type="InterPro" id="IPR001841">
    <property type="entry name" value="Znf_RING"/>
</dbReference>
<keyword evidence="3" id="KW-0862">Zinc</keyword>
<dbReference type="PANTHER" id="PTHR16200">
    <property type="entry name" value="RING ZINC FINGER"/>
    <property type="match status" value="1"/>
</dbReference>
<evidence type="ECO:0000259" key="5">
    <source>
        <dbReference type="PROSITE" id="PS50089"/>
    </source>
</evidence>
<evidence type="ECO:0000313" key="6">
    <source>
        <dbReference type="Ensembl" id="ENSCINP00000034980.1"/>
    </source>
</evidence>
<keyword evidence="1" id="KW-0479">Metal-binding</keyword>
<dbReference type="InParanoid" id="H2XZ96"/>
<keyword evidence="2 4" id="KW-0863">Zinc-finger</keyword>
<name>H2XZ96_CIOIN</name>
<dbReference type="STRING" id="7719.ENSCINP00000034980"/>
<evidence type="ECO:0000256" key="3">
    <source>
        <dbReference type="ARBA" id="ARBA00022833"/>
    </source>
</evidence>
<dbReference type="OMA" id="GAQAYPK"/>
<dbReference type="Gene3D" id="3.30.40.10">
    <property type="entry name" value="Zinc/RING finger domain, C3HC4 (zinc finger)"/>
    <property type="match status" value="1"/>
</dbReference>
<dbReference type="EMBL" id="EAAA01000834">
    <property type="status" value="NOT_ANNOTATED_CDS"/>
    <property type="molecule type" value="Genomic_DNA"/>
</dbReference>
<reference evidence="6" key="4">
    <citation type="submission" date="2025-09" db="UniProtKB">
        <authorList>
            <consortium name="Ensembl"/>
        </authorList>
    </citation>
    <scope>IDENTIFICATION</scope>
</reference>
<dbReference type="SUPFAM" id="SSF57850">
    <property type="entry name" value="RING/U-box"/>
    <property type="match status" value="1"/>
</dbReference>
<dbReference type="HOGENOM" id="CLU_049329_0_0_1"/>
<reference evidence="6" key="3">
    <citation type="submission" date="2025-08" db="UniProtKB">
        <authorList>
            <consortium name="Ensembl"/>
        </authorList>
    </citation>
    <scope>IDENTIFICATION</scope>
</reference>
<reference evidence="6" key="2">
    <citation type="journal article" date="2008" name="Genome Biol.">
        <title>Improved genome assembly and evidence-based global gene model set for the chordate Ciona intestinalis: new insight into intron and operon populations.</title>
        <authorList>
            <person name="Satou Y."/>
            <person name="Mineta K."/>
            <person name="Ogasawara M."/>
            <person name="Sasakura Y."/>
            <person name="Shoguchi E."/>
            <person name="Ueno K."/>
            <person name="Yamada L."/>
            <person name="Matsumoto J."/>
            <person name="Wasserscheid J."/>
            <person name="Dewar K."/>
            <person name="Wiley G.B."/>
            <person name="Macmil S.L."/>
            <person name="Roe B.A."/>
            <person name="Zeller R.W."/>
            <person name="Hastings K.E."/>
            <person name="Lemaire P."/>
            <person name="Lindquist E."/>
            <person name="Endo T."/>
            <person name="Hotta K."/>
            <person name="Inaba K."/>
        </authorList>
    </citation>
    <scope>NUCLEOTIDE SEQUENCE [LARGE SCALE GENOMIC DNA]</scope>
    <source>
        <strain evidence="6">wild type</strain>
    </source>
</reference>
<sequence>MNGNQLQIEDKKQKWIAVIVDQEQPTDNRGNRKPNNNNSIIEQVKHAFLLGASALIIAIQNVAAIKKLDGPHIFPKPIIFIKGMENVTKLLQLFKLQYNQLYAKIQTKTSFYTAVDSIGTLTLWSVCGRSTAGSYNEWQGMVCIGDKQHPILVKHEQWNALFFISVSICLFFFFKIALKTITPHQVSLREMTDTAVQRLKIQIYRNRNRRKLDEACNETNQPERCAICLDKYYSLQRLRVLPCKHRFHVGCIDPWLLTRRTCPLCKFDILGKRLMNL</sequence>
<dbReference type="Gene3D" id="3.50.30.30">
    <property type="match status" value="1"/>
</dbReference>
<dbReference type="GO" id="GO:0006511">
    <property type="term" value="P:ubiquitin-dependent protein catabolic process"/>
    <property type="evidence" value="ECO:0000318"/>
    <property type="project" value="GO_Central"/>
</dbReference>
<evidence type="ECO:0000256" key="1">
    <source>
        <dbReference type="ARBA" id="ARBA00022723"/>
    </source>
</evidence>
<dbReference type="FunCoup" id="H2XZ96">
    <property type="interactions" value="2"/>
</dbReference>
<evidence type="ECO:0000256" key="4">
    <source>
        <dbReference type="PROSITE-ProRule" id="PRU00175"/>
    </source>
</evidence>
<dbReference type="InterPro" id="IPR051073">
    <property type="entry name" value="ZNRF3_Arkadia_E3_ligases"/>
</dbReference>
<feature type="domain" description="RING-type" evidence="5">
    <location>
        <begin position="225"/>
        <end position="266"/>
    </location>
</feature>
<dbReference type="GO" id="GO:0008270">
    <property type="term" value="F:zinc ion binding"/>
    <property type="evidence" value="ECO:0007669"/>
    <property type="project" value="UniProtKB-KW"/>
</dbReference>
<dbReference type="SMART" id="SM00184">
    <property type="entry name" value="RING"/>
    <property type="match status" value="1"/>
</dbReference>
<dbReference type="GO" id="GO:0061630">
    <property type="term" value="F:ubiquitin protein ligase activity"/>
    <property type="evidence" value="ECO:0000318"/>
    <property type="project" value="GO_Central"/>
</dbReference>
<proteinExistence type="predicted"/>
<evidence type="ECO:0000313" key="7">
    <source>
        <dbReference type="Proteomes" id="UP000008144"/>
    </source>
</evidence>